<accession>A0A0T5PBJ1</accession>
<dbReference type="OrthoDB" id="9778912at2"/>
<keyword evidence="4" id="KW-0503">Monooxygenase</keyword>
<dbReference type="SUPFAM" id="SSF51412">
    <property type="entry name" value="Inosine monophosphate dehydrogenase (IMPDH)"/>
    <property type="match status" value="1"/>
</dbReference>
<dbReference type="Proteomes" id="UP000051401">
    <property type="component" value="Unassembled WGS sequence"/>
</dbReference>
<organism evidence="4 6">
    <name type="scientific">Roseovarius indicus</name>
    <dbReference type="NCBI Taxonomy" id="540747"/>
    <lineage>
        <taxon>Bacteria</taxon>
        <taxon>Pseudomonadati</taxon>
        <taxon>Pseudomonadota</taxon>
        <taxon>Alphaproteobacteria</taxon>
        <taxon>Rhodobacterales</taxon>
        <taxon>Roseobacteraceae</taxon>
        <taxon>Roseovarius</taxon>
    </lineage>
</organism>
<evidence type="ECO:0000313" key="5">
    <source>
        <dbReference type="EMBL" id="QEW25404.1"/>
    </source>
</evidence>
<evidence type="ECO:0000313" key="4">
    <source>
        <dbReference type="EMBL" id="KRS18433.1"/>
    </source>
</evidence>
<dbReference type="InterPro" id="IPR013785">
    <property type="entry name" value="Aldolase_TIM"/>
</dbReference>
<dbReference type="GO" id="GO:0018580">
    <property type="term" value="F:nitronate monooxygenase activity"/>
    <property type="evidence" value="ECO:0007669"/>
    <property type="project" value="UniProtKB-EC"/>
</dbReference>
<keyword evidence="1" id="KW-0285">Flavoprotein</keyword>
<dbReference type="InterPro" id="IPR004136">
    <property type="entry name" value="NMO"/>
</dbReference>
<reference evidence="5 7" key="2">
    <citation type="submission" date="2018-08" db="EMBL/GenBank/DDBJ databases">
        <title>Genetic Globetrotter - A new plasmid hitch-hiking vast phylogenetic and geographic distances.</title>
        <authorList>
            <person name="Vollmers J."/>
            <person name="Petersen J."/>
        </authorList>
    </citation>
    <scope>NUCLEOTIDE SEQUENCE [LARGE SCALE GENOMIC DNA]</scope>
    <source>
        <strain evidence="5 7">DSM 26383</strain>
    </source>
</reference>
<evidence type="ECO:0000313" key="7">
    <source>
        <dbReference type="Proteomes" id="UP000325785"/>
    </source>
</evidence>
<keyword evidence="6" id="KW-1185">Reference proteome</keyword>
<dbReference type="Proteomes" id="UP000325785">
    <property type="component" value="Chromosome"/>
</dbReference>
<dbReference type="KEGG" id="rid:RIdsm_01190"/>
<evidence type="ECO:0000256" key="3">
    <source>
        <dbReference type="ARBA" id="ARBA00023002"/>
    </source>
</evidence>
<dbReference type="Pfam" id="PF03060">
    <property type="entry name" value="NMO"/>
    <property type="match status" value="1"/>
</dbReference>
<reference evidence="4 6" key="1">
    <citation type="submission" date="2015-04" db="EMBL/GenBank/DDBJ databases">
        <title>The draft genome sequence of Roseovarius indicus B108T.</title>
        <authorList>
            <person name="Li G."/>
            <person name="Lai Q."/>
            <person name="Shao Z."/>
            <person name="Yan P."/>
        </authorList>
    </citation>
    <scope>NUCLEOTIDE SEQUENCE [LARGE SCALE GENOMIC DNA]</scope>
    <source>
        <strain evidence="4 6">B108</strain>
    </source>
</reference>
<dbReference type="EMBL" id="LAXI01000003">
    <property type="protein sequence ID" value="KRS18433.1"/>
    <property type="molecule type" value="Genomic_DNA"/>
</dbReference>
<dbReference type="PANTHER" id="PTHR32332:SF20">
    <property type="entry name" value="2-NITROPROPANE DIOXYGENASE-LIKE PROTEIN"/>
    <property type="match status" value="1"/>
</dbReference>
<dbReference type="PATRIC" id="fig|540747.5.peg.3619"/>
<gene>
    <name evidence="5" type="ORF">RIdsm_01190</name>
    <name evidence="4" type="ORF">XM52_06295</name>
</gene>
<dbReference type="CDD" id="cd04730">
    <property type="entry name" value="NPD_like"/>
    <property type="match status" value="1"/>
</dbReference>
<dbReference type="STRING" id="540747.SAMN04488031_104356"/>
<dbReference type="EC" id="1.13.12.16" evidence="5"/>
<dbReference type="AlphaFoldDB" id="A0A0T5PBJ1"/>
<dbReference type="Gene3D" id="3.20.20.70">
    <property type="entry name" value="Aldolase class I"/>
    <property type="match status" value="1"/>
</dbReference>
<proteinExistence type="predicted"/>
<dbReference type="RefSeq" id="WP_057814440.1">
    <property type="nucleotide sequence ID" value="NZ_CP031598.1"/>
</dbReference>
<dbReference type="EMBL" id="CP031598">
    <property type="protein sequence ID" value="QEW25404.1"/>
    <property type="molecule type" value="Genomic_DNA"/>
</dbReference>
<sequence length="323" mass="34440">MTNRLTDMLGIRYPIVQGGMQWVGYAEMAAAVSNAGGLGTLTALSQPDPDALSKEIARTREMTDAPFAVNLTVLPSINPPPYAEYVDAIVESGVKIVETAGQSPREFVETFKANDIRILHKCTQVRHALSAQKSGVDVISIDGFECAGHPGEKDIPNLLLVPLAVRALDIPVIASGGIGEGRGLAAAMAMGADGINMGTRFCATKEAPIHDNIKRALVEATEHDTRLIFRTMNNTARVLANAISDEVVATERREGGCEFKDIRHLVAGQRGKAALEAGEVDNGVITAGPVIGLIDDIPSCAELIERMMEEARRHLRDGLAALV</sequence>
<evidence type="ECO:0000256" key="1">
    <source>
        <dbReference type="ARBA" id="ARBA00022630"/>
    </source>
</evidence>
<dbReference type="PANTHER" id="PTHR32332">
    <property type="entry name" value="2-NITROPROPANE DIOXYGENASE"/>
    <property type="match status" value="1"/>
</dbReference>
<protein>
    <submittedName>
        <fullName evidence="4">Nitronate monooxygenase</fullName>
        <ecNumber evidence="5">1.13.12.16</ecNumber>
    </submittedName>
</protein>
<keyword evidence="2" id="KW-0288">FMN</keyword>
<keyword evidence="3 5" id="KW-0560">Oxidoreductase</keyword>
<evidence type="ECO:0000313" key="6">
    <source>
        <dbReference type="Proteomes" id="UP000051401"/>
    </source>
</evidence>
<name>A0A0T5PBJ1_9RHOB</name>
<evidence type="ECO:0000256" key="2">
    <source>
        <dbReference type="ARBA" id="ARBA00022643"/>
    </source>
</evidence>